<evidence type="ECO:0000256" key="1">
    <source>
        <dbReference type="SAM" id="MobiDB-lite"/>
    </source>
</evidence>
<proteinExistence type="predicted"/>
<dbReference type="Gene3D" id="3.90.1300.10">
    <property type="entry name" value="Amidase signature (AS) domain"/>
    <property type="match status" value="1"/>
</dbReference>
<dbReference type="Pfam" id="PF21986">
    <property type="entry name" value="AH_C"/>
    <property type="match status" value="1"/>
</dbReference>
<evidence type="ECO:0000313" key="4">
    <source>
        <dbReference type="Proteomes" id="UP000199137"/>
    </source>
</evidence>
<evidence type="ECO:0000259" key="2">
    <source>
        <dbReference type="Pfam" id="PF21986"/>
    </source>
</evidence>
<reference evidence="3 4" key="1">
    <citation type="submission" date="2016-10" db="EMBL/GenBank/DDBJ databases">
        <authorList>
            <person name="de Groot N.N."/>
        </authorList>
    </citation>
    <scope>NUCLEOTIDE SEQUENCE [LARGE SCALE GENOMIC DNA]</scope>
    <source>
        <strain evidence="3 4">DSM 44637</strain>
    </source>
</reference>
<feature type="domain" description="Allophanate hydrolase C-terminal" evidence="2">
    <location>
        <begin position="306"/>
        <end position="423"/>
    </location>
</feature>
<name>A0A1I5KZG0_9PSEU</name>
<feature type="compositionally biased region" description="Pro residues" evidence="1">
    <location>
        <begin position="1"/>
        <end position="17"/>
    </location>
</feature>
<dbReference type="STRING" id="112413.SAMN05421854_103388"/>
<organism evidence="3 4">
    <name type="scientific">Amycolatopsis rubida</name>
    <dbReference type="NCBI Taxonomy" id="112413"/>
    <lineage>
        <taxon>Bacteria</taxon>
        <taxon>Bacillati</taxon>
        <taxon>Actinomycetota</taxon>
        <taxon>Actinomycetes</taxon>
        <taxon>Pseudonocardiales</taxon>
        <taxon>Pseudonocardiaceae</taxon>
        <taxon>Amycolatopsis</taxon>
    </lineage>
</organism>
<dbReference type="InterPro" id="IPR053844">
    <property type="entry name" value="AH_C"/>
</dbReference>
<sequence>MTTLPPEPDPVPVPPPSSSERVRTAFERLAKADRPGLWASVRTMEEVLVEAKTVDERVHAGEDLPLAGTVCAADADGPPAIARLTDAGAVVLGTTVADPENAVVGLEIVDLALNSSVREIAAPPGVLTLKPTPGLISGTIVSVSAHRLATAQRAVAAMLGPDGLDPAVREWPADVRLAAGQHPRLGIPAEASLPLPVRRAFEVAAASLEASGAVLVPVDVSALYGAGNVPAAHSLLAALDAVLLPTVGVLDATLNALDLAAVTVPGDRRPYGITVVTRAFEDQIGADLASVLTGEQSPDPYPCESVDVVVFGAHLCGQPLHGELRGARFGGLVRTAERYRMVLLDGVTPPQPGVISGSAGVDGERWRLSPAAFGRFATGLAAPFVLGRVELEDGSSPLAVLCEPAAAASGEGLDRYASWRGYLRFVSTGGRRLPG</sequence>
<protein>
    <recommendedName>
        <fullName evidence="2">Allophanate hydrolase C-terminal domain-containing protein</fullName>
    </recommendedName>
</protein>
<dbReference type="InterPro" id="IPR036928">
    <property type="entry name" value="AS_sf"/>
</dbReference>
<dbReference type="OrthoDB" id="182039at2"/>
<dbReference type="RefSeq" id="WP_093573682.1">
    <property type="nucleotide sequence ID" value="NZ_FOWC01000003.1"/>
</dbReference>
<dbReference type="SUPFAM" id="SSF75304">
    <property type="entry name" value="Amidase signature (AS) enzymes"/>
    <property type="match status" value="1"/>
</dbReference>
<accession>A0A1I5KZG0</accession>
<dbReference type="Proteomes" id="UP000199137">
    <property type="component" value="Unassembled WGS sequence"/>
</dbReference>
<dbReference type="AlphaFoldDB" id="A0A1I5KZG0"/>
<gene>
    <name evidence="3" type="ORF">SAMN05421854_103388</name>
</gene>
<dbReference type="Gene3D" id="3.10.490.10">
    <property type="entry name" value="Gamma-glutamyl cyclotransferase-like"/>
    <property type="match status" value="1"/>
</dbReference>
<dbReference type="EMBL" id="FOWC01000003">
    <property type="protein sequence ID" value="SFO90425.1"/>
    <property type="molecule type" value="Genomic_DNA"/>
</dbReference>
<feature type="region of interest" description="Disordered" evidence="1">
    <location>
        <begin position="1"/>
        <end position="21"/>
    </location>
</feature>
<evidence type="ECO:0000313" key="3">
    <source>
        <dbReference type="EMBL" id="SFO90425.1"/>
    </source>
</evidence>